<dbReference type="Proteomes" id="UP000290289">
    <property type="component" value="Chromosome 5"/>
</dbReference>
<dbReference type="EMBL" id="RDQH01000331">
    <property type="protein sequence ID" value="RXI00377.1"/>
    <property type="molecule type" value="Genomic_DNA"/>
</dbReference>
<organism evidence="3 4">
    <name type="scientific">Malus domestica</name>
    <name type="common">Apple</name>
    <name type="synonym">Pyrus malus</name>
    <dbReference type="NCBI Taxonomy" id="3750"/>
    <lineage>
        <taxon>Eukaryota</taxon>
        <taxon>Viridiplantae</taxon>
        <taxon>Streptophyta</taxon>
        <taxon>Embryophyta</taxon>
        <taxon>Tracheophyta</taxon>
        <taxon>Spermatophyta</taxon>
        <taxon>Magnoliopsida</taxon>
        <taxon>eudicotyledons</taxon>
        <taxon>Gunneridae</taxon>
        <taxon>Pentapetalae</taxon>
        <taxon>rosids</taxon>
        <taxon>fabids</taxon>
        <taxon>Rosales</taxon>
        <taxon>Rosaceae</taxon>
        <taxon>Amygdaloideae</taxon>
        <taxon>Maleae</taxon>
        <taxon>Malus</taxon>
    </lineage>
</organism>
<feature type="compositionally biased region" description="Gly residues" evidence="1">
    <location>
        <begin position="504"/>
        <end position="521"/>
    </location>
</feature>
<dbReference type="Pfam" id="PF00226">
    <property type="entry name" value="DnaJ"/>
    <property type="match status" value="1"/>
</dbReference>
<proteinExistence type="predicted"/>
<comment type="caution">
    <text evidence="3">The sequence shown here is derived from an EMBL/GenBank/DDBJ whole genome shotgun (WGS) entry which is preliminary data.</text>
</comment>
<dbReference type="InterPro" id="IPR053052">
    <property type="entry name" value="Imprinting_Balance_Reg"/>
</dbReference>
<dbReference type="PANTHER" id="PTHR45496">
    <property type="entry name" value="CHAPERONE DNAJ-DOMAIN SUPERFAMILY PROTEIN"/>
    <property type="match status" value="1"/>
</dbReference>
<dbReference type="Gene3D" id="1.10.287.110">
    <property type="entry name" value="DnaJ domain"/>
    <property type="match status" value="1"/>
</dbReference>
<feature type="compositionally biased region" description="Low complexity" evidence="1">
    <location>
        <begin position="178"/>
        <end position="191"/>
    </location>
</feature>
<feature type="compositionally biased region" description="Low complexity" evidence="1">
    <location>
        <begin position="522"/>
        <end position="534"/>
    </location>
</feature>
<dbReference type="PANTHER" id="PTHR45496:SF19">
    <property type="entry name" value="J DOMAIN-CONTAINING PROTEIN"/>
    <property type="match status" value="1"/>
</dbReference>
<dbReference type="InterPro" id="IPR036869">
    <property type="entry name" value="J_dom_sf"/>
</dbReference>
<evidence type="ECO:0000259" key="2">
    <source>
        <dbReference type="PROSITE" id="PS50076"/>
    </source>
</evidence>
<dbReference type="SMART" id="SM00271">
    <property type="entry name" value="DnaJ"/>
    <property type="match status" value="1"/>
</dbReference>
<keyword evidence="4" id="KW-1185">Reference proteome</keyword>
<feature type="compositionally biased region" description="Low complexity" evidence="1">
    <location>
        <begin position="318"/>
        <end position="330"/>
    </location>
</feature>
<feature type="region of interest" description="Disordered" evidence="1">
    <location>
        <begin position="451"/>
        <end position="538"/>
    </location>
</feature>
<dbReference type="InterPro" id="IPR018253">
    <property type="entry name" value="DnaJ_domain_CS"/>
</dbReference>
<evidence type="ECO:0000313" key="3">
    <source>
        <dbReference type="EMBL" id="RXI00377.1"/>
    </source>
</evidence>
<dbReference type="PROSITE" id="PS00636">
    <property type="entry name" value="DNAJ_1"/>
    <property type="match status" value="1"/>
</dbReference>
<feature type="region of interest" description="Disordered" evidence="1">
    <location>
        <begin position="163"/>
        <end position="247"/>
    </location>
</feature>
<evidence type="ECO:0000313" key="4">
    <source>
        <dbReference type="Proteomes" id="UP000290289"/>
    </source>
</evidence>
<sequence length="744" mass="82681">MDFNFNSNRAEAERWLSTAVKLLSAHDLQGTKTFAIRARETDPRLEATDQIIAVADTLLAAESQINSQNQQPDWYAILQLAQYTQNLEIVATQYRRLALLLNPHRNRFPYADHAFRLVSEAWNVLSNPNKKAIYDHELSMFNRFDSPSSGSTQLFERQFLQMHHVQQQPPQPPPPQPLLFHPQPSQLLQFQPQPPPPPQPQPEVQRPQPQWHFQQKRQPPPPPEHQHQQQQQQNQQYHHESSQQHRQQYQELPHLLLQQQQQEVRKNPKSKDGRPSMEEERPNPIPINVTEPAPPPSESTPPPSKSTQAPSESTGPVESTPPSESAPPSELTRPQTVSKSGSFWTSCPYCYNLFEYPSVYEDCMLRCQNCKRAFNAMAIASPPLAGKGGDVNFCCWGYFPLGLLENDKNTGGSSGEWTPFSTMFACPIQGKKNTGRAKIANSGPRVYYDDEEALLDVSDPSEDSDDDEWQRVRRKKKAVKARAKASAAKTPVRASDRIRKGSQNSGGQGKVGTGGGVGGGSVSKAESSKKSTSGARKRSAAALGKLDLNVEFSNNEVEEPAAQTMSEGNGTANGEEDNIEGIGFFEGLDEFLSSLPILNVVGDDKVLVLENVSVIYVDKSCGGKINLQRIVASIQHGKDYLAQEVDGFVALPGAYGISVGNHSPGPTWAHKKPVGAKFRWVQKLHSFTNDNGIIVIEEGFMKPGALHIVVSATTAKELLVKMEQHSPHERWQMEQHGNHQALKI</sequence>
<accession>A0A498JZ58</accession>
<dbReference type="Gene3D" id="3.40.50.450">
    <property type="match status" value="1"/>
</dbReference>
<reference evidence="3 4" key="1">
    <citation type="submission" date="2018-10" db="EMBL/GenBank/DDBJ databases">
        <title>A high-quality apple genome assembly.</title>
        <authorList>
            <person name="Hu J."/>
        </authorList>
    </citation>
    <scope>NUCLEOTIDE SEQUENCE [LARGE SCALE GENOMIC DNA]</scope>
    <source>
        <strain evidence="4">cv. HFTH1</strain>
        <tissue evidence="3">Young leaf</tissue>
    </source>
</reference>
<dbReference type="AlphaFoldDB" id="A0A498JZ58"/>
<dbReference type="PROSITE" id="PS50076">
    <property type="entry name" value="DNAJ_2"/>
    <property type="match status" value="1"/>
</dbReference>
<dbReference type="CDD" id="cd06257">
    <property type="entry name" value="DnaJ"/>
    <property type="match status" value="1"/>
</dbReference>
<feature type="region of interest" description="Disordered" evidence="1">
    <location>
        <begin position="260"/>
        <end position="340"/>
    </location>
</feature>
<feature type="compositionally biased region" description="Basic residues" evidence="1">
    <location>
        <begin position="472"/>
        <end position="483"/>
    </location>
</feature>
<gene>
    <name evidence="3" type="ORF">DVH24_037925</name>
</gene>
<dbReference type="STRING" id="3750.A0A498JZ58"/>
<evidence type="ECO:0000256" key="1">
    <source>
        <dbReference type="SAM" id="MobiDB-lite"/>
    </source>
</evidence>
<feature type="compositionally biased region" description="Polar residues" evidence="1">
    <location>
        <begin position="308"/>
        <end position="317"/>
    </location>
</feature>
<feature type="domain" description="J" evidence="2">
    <location>
        <begin position="73"/>
        <end position="138"/>
    </location>
</feature>
<feature type="compositionally biased region" description="Pro residues" evidence="1">
    <location>
        <begin position="292"/>
        <end position="304"/>
    </location>
</feature>
<feature type="compositionally biased region" description="Pro residues" evidence="1">
    <location>
        <begin position="192"/>
        <end position="201"/>
    </location>
</feature>
<name>A0A498JZ58_MALDO</name>
<dbReference type="InterPro" id="IPR001623">
    <property type="entry name" value="DnaJ_domain"/>
</dbReference>
<protein>
    <recommendedName>
        <fullName evidence="2">J domain-containing protein</fullName>
    </recommendedName>
</protein>
<dbReference type="SUPFAM" id="SSF46565">
    <property type="entry name" value="Chaperone J-domain"/>
    <property type="match status" value="1"/>
</dbReference>
<feature type="compositionally biased region" description="Acidic residues" evidence="1">
    <location>
        <begin position="451"/>
        <end position="468"/>
    </location>
</feature>
<feature type="compositionally biased region" description="Basic and acidic residues" evidence="1">
    <location>
        <begin position="263"/>
        <end position="282"/>
    </location>
</feature>